<name>A0A223KPW8_9BACI</name>
<dbReference type="STRING" id="1314751.GCA_001591425_01272"/>
<dbReference type="EMBL" id="CP018866">
    <property type="protein sequence ID" value="AST91550.1"/>
    <property type="molecule type" value="Genomic_DNA"/>
</dbReference>
<reference evidence="1 2" key="1">
    <citation type="submission" date="2016-12" db="EMBL/GenBank/DDBJ databases">
        <title>The whole genome sequencing and assembly of Bacillus cohnii DSM 6307T strain.</title>
        <authorList>
            <person name="Lee Y.-J."/>
            <person name="Yi H."/>
            <person name="Bahn Y.-S."/>
            <person name="Kim J.F."/>
            <person name="Lee D.-W."/>
        </authorList>
    </citation>
    <scope>NUCLEOTIDE SEQUENCE [LARGE SCALE GENOMIC DNA]</scope>
    <source>
        <strain evidence="1 2">DSM 6307</strain>
    </source>
</reference>
<dbReference type="Proteomes" id="UP000215224">
    <property type="component" value="Chromosome"/>
</dbReference>
<evidence type="ECO:0000313" key="1">
    <source>
        <dbReference type="EMBL" id="AST91550.1"/>
    </source>
</evidence>
<sequence>MKNKLIPSLLCIFLVLVFVIGIKQFFTTPEDIIDKAFVELKNGNLVYGLKERDASKIFDLLVEPNAYNLPNIELHTVLEHQLDPHIVQHTFINVHPIKDVEENKANVTVTFSFDEYNKDELMRNDQFILERKFQGNISFQLIKASWNTWEIIDVKTTNFTEYNVARWNNN</sequence>
<accession>A0A223KPW8</accession>
<evidence type="ECO:0000313" key="2">
    <source>
        <dbReference type="Proteomes" id="UP000215224"/>
    </source>
</evidence>
<evidence type="ECO:0008006" key="3">
    <source>
        <dbReference type="Google" id="ProtNLM"/>
    </source>
</evidence>
<dbReference type="AlphaFoldDB" id="A0A223KPW8"/>
<keyword evidence="2" id="KW-1185">Reference proteome</keyword>
<dbReference type="RefSeq" id="WP_066413596.1">
    <property type="nucleotide sequence ID" value="NZ_CP018866.1"/>
</dbReference>
<dbReference type="KEGG" id="bcoh:BC6307_09775"/>
<proteinExistence type="predicted"/>
<organism evidence="1 2">
    <name type="scientific">Sutcliffiella cohnii</name>
    <dbReference type="NCBI Taxonomy" id="33932"/>
    <lineage>
        <taxon>Bacteria</taxon>
        <taxon>Bacillati</taxon>
        <taxon>Bacillota</taxon>
        <taxon>Bacilli</taxon>
        <taxon>Bacillales</taxon>
        <taxon>Bacillaceae</taxon>
        <taxon>Sutcliffiella</taxon>
    </lineage>
</organism>
<gene>
    <name evidence="1" type="ORF">BC6307_09775</name>
</gene>
<protein>
    <recommendedName>
        <fullName evidence="3">DUF4829 domain-containing protein</fullName>
    </recommendedName>
</protein>